<evidence type="ECO:0000256" key="1">
    <source>
        <dbReference type="SAM" id="Phobius"/>
    </source>
</evidence>
<dbReference type="Proteomes" id="UP000011648">
    <property type="component" value="Unassembled WGS sequence"/>
</dbReference>
<organism evidence="2 3">
    <name type="scientific">Natrialba taiwanensis DSM 12281</name>
    <dbReference type="NCBI Taxonomy" id="1230458"/>
    <lineage>
        <taxon>Archaea</taxon>
        <taxon>Methanobacteriati</taxon>
        <taxon>Methanobacteriota</taxon>
        <taxon>Stenosarchaea group</taxon>
        <taxon>Halobacteria</taxon>
        <taxon>Halobacteriales</taxon>
        <taxon>Natrialbaceae</taxon>
        <taxon>Natrialba</taxon>
    </lineage>
</organism>
<keyword evidence="1" id="KW-0472">Membrane</keyword>
<keyword evidence="1" id="KW-1133">Transmembrane helix</keyword>
<keyword evidence="3" id="KW-1185">Reference proteome</keyword>
<name>M0A3G5_9EURY</name>
<comment type="caution">
    <text evidence="2">The sequence shown here is derived from an EMBL/GenBank/DDBJ whole genome shotgun (WGS) entry which is preliminary data.</text>
</comment>
<sequence>MQWLEYHSLELSFSFTFHSSSVLSLSLFINWIIFSRLLKRSPEPTASPLEFINNHDGDPIAITGCLNFSR</sequence>
<proteinExistence type="predicted"/>
<feature type="transmembrane region" description="Helical" evidence="1">
    <location>
        <begin position="12"/>
        <end position="34"/>
    </location>
</feature>
<dbReference type="EMBL" id="AOIL01000020">
    <property type="protein sequence ID" value="ELY93129.1"/>
    <property type="molecule type" value="Genomic_DNA"/>
</dbReference>
<dbReference type="AlphaFoldDB" id="M0A3G5"/>
<dbReference type="PATRIC" id="fig|1230458.4.peg.1583"/>
<protein>
    <submittedName>
        <fullName evidence="2">Uncharacterized protein</fullName>
    </submittedName>
</protein>
<keyword evidence="1" id="KW-0812">Transmembrane</keyword>
<reference evidence="2 3" key="1">
    <citation type="journal article" date="2014" name="PLoS Genet.">
        <title>Phylogenetically driven sequencing of extremely halophilic archaea reveals strategies for static and dynamic osmo-response.</title>
        <authorList>
            <person name="Becker E.A."/>
            <person name="Seitzer P.M."/>
            <person name="Tritt A."/>
            <person name="Larsen D."/>
            <person name="Krusor M."/>
            <person name="Yao A.I."/>
            <person name="Wu D."/>
            <person name="Madern D."/>
            <person name="Eisen J.A."/>
            <person name="Darling A.E."/>
            <person name="Facciotti M.T."/>
        </authorList>
    </citation>
    <scope>NUCLEOTIDE SEQUENCE [LARGE SCALE GENOMIC DNA]</scope>
    <source>
        <strain evidence="2 3">DSM 12281</strain>
    </source>
</reference>
<gene>
    <name evidence="2" type="ORF">C484_07938</name>
</gene>
<evidence type="ECO:0000313" key="3">
    <source>
        <dbReference type="Proteomes" id="UP000011648"/>
    </source>
</evidence>
<accession>M0A3G5</accession>
<evidence type="ECO:0000313" key="2">
    <source>
        <dbReference type="EMBL" id="ELY93129.1"/>
    </source>
</evidence>